<organism evidence="1 2">
    <name type="scientific">Pseudomonas synxantha</name>
    <dbReference type="NCBI Taxonomy" id="47883"/>
    <lineage>
        <taxon>Bacteria</taxon>
        <taxon>Pseudomonadati</taxon>
        <taxon>Pseudomonadota</taxon>
        <taxon>Gammaproteobacteria</taxon>
        <taxon>Pseudomonadales</taxon>
        <taxon>Pseudomonadaceae</taxon>
        <taxon>Pseudomonas</taxon>
    </lineage>
</organism>
<sequence>MQNPNINDAAQLSFDVAAQDRYFKQIEAQLAAVPARPRARSLAATVSVSAIRTAQEHDASVVGPSLVVFEEKLSEDDKQDALDSQSFAEAVVRKLPDNSTQEQRYAAYNEALTAIGWVTESYTRKKYDSKTLTLTMNDALLQILQTVISAGSGNVLSLVAAGFEKLKGDKEALKIVDSGSKNSELVSFKAVPCVVAPGGGMAMVMGGLDVYSKNYNGNFLFITINTEGVHLFQAAGVRKFNKRAFDRKRQQVYSYIDQFGDDLFKKLTS</sequence>
<gene>
    <name evidence="1" type="ORF">J2X87_005009</name>
</gene>
<reference evidence="1" key="1">
    <citation type="submission" date="2023-07" db="EMBL/GenBank/DDBJ databases">
        <title>Sorghum-associated microbial communities from plants grown in Nebraska, USA.</title>
        <authorList>
            <person name="Schachtman D."/>
        </authorList>
    </citation>
    <scope>NUCLEOTIDE SEQUENCE</scope>
    <source>
        <strain evidence="1">BE46</strain>
    </source>
</reference>
<name>A0ACC6JU88_9PSED</name>
<proteinExistence type="predicted"/>
<evidence type="ECO:0000313" key="2">
    <source>
        <dbReference type="Proteomes" id="UP001259420"/>
    </source>
</evidence>
<accession>A0ACC6JU88</accession>
<evidence type="ECO:0000313" key="1">
    <source>
        <dbReference type="EMBL" id="MDR6609905.1"/>
    </source>
</evidence>
<keyword evidence="2" id="KW-1185">Reference proteome</keyword>
<comment type="caution">
    <text evidence="1">The sequence shown here is derived from an EMBL/GenBank/DDBJ whole genome shotgun (WGS) entry which is preliminary data.</text>
</comment>
<dbReference type="Proteomes" id="UP001259420">
    <property type="component" value="Unassembled WGS sequence"/>
</dbReference>
<protein>
    <submittedName>
        <fullName evidence="1">Uncharacterized protein</fullName>
    </submittedName>
</protein>
<dbReference type="EMBL" id="JAVDSD010000015">
    <property type="protein sequence ID" value="MDR6609905.1"/>
    <property type="molecule type" value="Genomic_DNA"/>
</dbReference>